<dbReference type="PANTHER" id="PTHR39560:SF1">
    <property type="entry name" value="PROTEIN ADENYLYLTRANSFERASE FIC-RELATED"/>
    <property type="match status" value="1"/>
</dbReference>
<gene>
    <name evidence="9" type="ORF">BIT28_03260</name>
</gene>
<keyword evidence="10" id="KW-1185">Reference proteome</keyword>
<organism evidence="9 10">
    <name type="scientific">Photobacterium proteolyticum</name>
    <dbReference type="NCBI Taxonomy" id="1903952"/>
    <lineage>
        <taxon>Bacteria</taxon>
        <taxon>Pseudomonadati</taxon>
        <taxon>Pseudomonadota</taxon>
        <taxon>Gammaproteobacteria</taxon>
        <taxon>Vibrionales</taxon>
        <taxon>Vibrionaceae</taxon>
        <taxon>Photobacterium</taxon>
    </lineage>
</organism>
<evidence type="ECO:0000256" key="1">
    <source>
        <dbReference type="ARBA" id="ARBA00022679"/>
    </source>
</evidence>
<sequence length="213" mass="25428">MRDKYGVNQDPDCYSGTTILKNRLSIKDEDELELAERDFTRVRAEHFVPEFDQFNLAYLQKIHQHLFQDLYLWAGQIRQVDITKGQTRFCHMENIQREAEKLFNELEQEEFLCGLPFDTFIKRMAHYYCELNIIHPFREGNGRVQRIFFEILAINAGYEVCWEGINLKEWVDANQMGYFGELKPLQRLFERITVLIDIQQGPREHWADSPSEQ</sequence>
<accession>A0A1Q9GA12</accession>
<evidence type="ECO:0000313" key="9">
    <source>
        <dbReference type="EMBL" id="OLQ71198.1"/>
    </source>
</evidence>
<comment type="catalytic activity">
    <reaction evidence="7">
        <text>L-tyrosyl-[protein] + ATP = O-(5'-adenylyl)-L-tyrosyl-[protein] + diphosphate</text>
        <dbReference type="Rhea" id="RHEA:54288"/>
        <dbReference type="Rhea" id="RHEA-COMP:10136"/>
        <dbReference type="Rhea" id="RHEA-COMP:13846"/>
        <dbReference type="ChEBI" id="CHEBI:30616"/>
        <dbReference type="ChEBI" id="CHEBI:33019"/>
        <dbReference type="ChEBI" id="CHEBI:46858"/>
        <dbReference type="ChEBI" id="CHEBI:83624"/>
        <dbReference type="EC" id="2.7.7.108"/>
    </reaction>
</comment>
<dbReference type="GO" id="GO:0005524">
    <property type="term" value="F:ATP binding"/>
    <property type="evidence" value="ECO:0007669"/>
    <property type="project" value="UniProtKB-KW"/>
</dbReference>
<dbReference type="OrthoDB" id="9807853at2"/>
<dbReference type="PANTHER" id="PTHR39560">
    <property type="entry name" value="PROTEIN ADENYLYLTRANSFERASE FIC-RELATED"/>
    <property type="match status" value="1"/>
</dbReference>
<evidence type="ECO:0000256" key="2">
    <source>
        <dbReference type="ARBA" id="ARBA00022695"/>
    </source>
</evidence>
<dbReference type="PROSITE" id="PS51459">
    <property type="entry name" value="FIDO"/>
    <property type="match status" value="1"/>
</dbReference>
<evidence type="ECO:0000256" key="6">
    <source>
        <dbReference type="ARBA" id="ARBA00047939"/>
    </source>
</evidence>
<feature type="domain" description="Fido" evidence="8">
    <location>
        <begin position="54"/>
        <end position="191"/>
    </location>
</feature>
<evidence type="ECO:0000256" key="3">
    <source>
        <dbReference type="ARBA" id="ARBA00022741"/>
    </source>
</evidence>
<dbReference type="GO" id="GO:0051302">
    <property type="term" value="P:regulation of cell division"/>
    <property type="evidence" value="ECO:0007669"/>
    <property type="project" value="TreeGrafter"/>
</dbReference>
<name>A0A1Q9GA12_9GAMM</name>
<dbReference type="Proteomes" id="UP000186905">
    <property type="component" value="Unassembled WGS sequence"/>
</dbReference>
<keyword evidence="4" id="KW-0067">ATP-binding</keyword>
<dbReference type="InterPro" id="IPR003812">
    <property type="entry name" value="Fido"/>
</dbReference>
<dbReference type="RefSeq" id="WP_075767476.1">
    <property type="nucleotide sequence ID" value="NZ_MJIL01000095.1"/>
</dbReference>
<dbReference type="NCBIfam" id="NF007672">
    <property type="entry name" value="PRK10347.1"/>
    <property type="match status" value="1"/>
</dbReference>
<comment type="catalytic activity">
    <reaction evidence="6">
        <text>L-threonyl-[protein] + ATP = 3-O-(5'-adenylyl)-L-threonyl-[protein] + diphosphate</text>
        <dbReference type="Rhea" id="RHEA:54292"/>
        <dbReference type="Rhea" id="RHEA-COMP:11060"/>
        <dbReference type="Rhea" id="RHEA-COMP:13847"/>
        <dbReference type="ChEBI" id="CHEBI:30013"/>
        <dbReference type="ChEBI" id="CHEBI:30616"/>
        <dbReference type="ChEBI" id="CHEBI:33019"/>
        <dbReference type="ChEBI" id="CHEBI:138113"/>
        <dbReference type="EC" id="2.7.7.108"/>
    </reaction>
</comment>
<dbReference type="Gene3D" id="1.10.3290.10">
    <property type="entry name" value="Fido-like domain"/>
    <property type="match status" value="1"/>
</dbReference>
<reference evidence="9 10" key="1">
    <citation type="submission" date="2016-09" db="EMBL/GenBank/DDBJ databases">
        <title>Photobacterium proteolyticum sp. nov. a protease producing bacterium isolated from ocean sediments of Laizhou Bay.</title>
        <authorList>
            <person name="Li Y."/>
        </authorList>
    </citation>
    <scope>NUCLEOTIDE SEQUENCE [LARGE SCALE GENOMIC DNA]</scope>
    <source>
        <strain evidence="9 10">13-12</strain>
    </source>
</reference>
<keyword evidence="1" id="KW-0808">Transferase</keyword>
<dbReference type="SUPFAM" id="SSF140931">
    <property type="entry name" value="Fic-like"/>
    <property type="match status" value="1"/>
</dbReference>
<comment type="caution">
    <text evidence="9">The sequence shown here is derived from an EMBL/GenBank/DDBJ whole genome shotgun (WGS) entry which is preliminary data.</text>
</comment>
<protein>
    <recommendedName>
        <fullName evidence="5">protein adenylyltransferase</fullName>
        <ecNumber evidence="5">2.7.7.108</ecNumber>
    </recommendedName>
</protein>
<dbReference type="Pfam" id="PF02661">
    <property type="entry name" value="Fic"/>
    <property type="match status" value="1"/>
</dbReference>
<proteinExistence type="predicted"/>
<evidence type="ECO:0000256" key="4">
    <source>
        <dbReference type="ARBA" id="ARBA00022840"/>
    </source>
</evidence>
<dbReference type="InterPro" id="IPR036597">
    <property type="entry name" value="Fido-like_dom_sf"/>
</dbReference>
<evidence type="ECO:0000313" key="10">
    <source>
        <dbReference type="Proteomes" id="UP000186905"/>
    </source>
</evidence>
<evidence type="ECO:0000256" key="7">
    <source>
        <dbReference type="ARBA" id="ARBA00048696"/>
    </source>
</evidence>
<dbReference type="EC" id="2.7.7.108" evidence="5"/>
<dbReference type="STRING" id="1903952.BIT28_03260"/>
<keyword evidence="3" id="KW-0547">Nucleotide-binding</keyword>
<dbReference type="AlphaFoldDB" id="A0A1Q9GA12"/>
<keyword evidence="2" id="KW-0548">Nucleotidyltransferase</keyword>
<evidence type="ECO:0000256" key="5">
    <source>
        <dbReference type="ARBA" id="ARBA00034531"/>
    </source>
</evidence>
<evidence type="ECO:0000259" key="8">
    <source>
        <dbReference type="PROSITE" id="PS51459"/>
    </source>
</evidence>
<dbReference type="GO" id="GO:0070733">
    <property type="term" value="F:AMPylase activity"/>
    <property type="evidence" value="ECO:0007669"/>
    <property type="project" value="UniProtKB-EC"/>
</dbReference>
<dbReference type="EMBL" id="MJIL01000095">
    <property type="protein sequence ID" value="OLQ71198.1"/>
    <property type="molecule type" value="Genomic_DNA"/>
</dbReference>